<evidence type="ECO:0000313" key="2">
    <source>
        <dbReference type="EMBL" id="AZN29762.1"/>
    </source>
</evidence>
<dbReference type="Gene3D" id="3.40.50.360">
    <property type="match status" value="1"/>
</dbReference>
<dbReference type="GO" id="GO:0009055">
    <property type="term" value="F:electron transfer activity"/>
    <property type="evidence" value="ECO:0007669"/>
    <property type="project" value="InterPro"/>
</dbReference>
<sequence length="159" mass="17228">MKAMVIYESAWGNTRTIADAIAEGLDTDPPISVEHADPLSGLKVDLLVLGGPTHAFGLSRASTREDAHRRGGELLRTGLREWIEEASSSSLRVAIFDTKVHRPNLPGSAGKSASRKLHRIGCRVVAGPEHFLVEDYGGPLLPGEVDRAREWGRDLRGVT</sequence>
<feature type="domain" description="Flavodoxin-like" evidence="1">
    <location>
        <begin position="3"/>
        <end position="156"/>
    </location>
</feature>
<dbReference type="RefSeq" id="WP_126039924.1">
    <property type="nucleotide sequence ID" value="NZ_CP034438.1"/>
</dbReference>
<organism evidence="2 3">
    <name type="scientific">Flaviflexus salsibiostraticola</name>
    <dbReference type="NCBI Taxonomy" id="1282737"/>
    <lineage>
        <taxon>Bacteria</taxon>
        <taxon>Bacillati</taxon>
        <taxon>Actinomycetota</taxon>
        <taxon>Actinomycetes</taxon>
        <taxon>Actinomycetales</taxon>
        <taxon>Actinomycetaceae</taxon>
        <taxon>Flaviflexus</taxon>
    </lineage>
</organism>
<dbReference type="OrthoDB" id="3253043at2"/>
<reference evidence="2 3" key="1">
    <citation type="submission" date="2018-12" db="EMBL/GenBank/DDBJ databases">
        <title>Complete genome sequence of Flaviflexus salsibiostraticola KCTC 33148.</title>
        <authorList>
            <person name="Bae J.-W."/>
        </authorList>
    </citation>
    <scope>NUCLEOTIDE SEQUENCE [LARGE SCALE GENOMIC DNA]</scope>
    <source>
        <strain evidence="2 3">KCTC 33148</strain>
    </source>
</reference>
<dbReference type="InterPro" id="IPR001226">
    <property type="entry name" value="Flavodoxin_CS"/>
</dbReference>
<dbReference type="SUPFAM" id="SSF52218">
    <property type="entry name" value="Flavoproteins"/>
    <property type="match status" value="1"/>
</dbReference>
<dbReference type="InterPro" id="IPR029039">
    <property type="entry name" value="Flavoprotein-like_sf"/>
</dbReference>
<evidence type="ECO:0000259" key="1">
    <source>
        <dbReference type="PROSITE" id="PS50902"/>
    </source>
</evidence>
<dbReference type="PROSITE" id="PS00201">
    <property type="entry name" value="FLAVODOXIN"/>
    <property type="match status" value="1"/>
</dbReference>
<protein>
    <submittedName>
        <fullName evidence="2">Flavodoxin family protein</fullName>
    </submittedName>
</protein>
<keyword evidence="3" id="KW-1185">Reference proteome</keyword>
<dbReference type="AlphaFoldDB" id="A0A3Q8WT76"/>
<dbReference type="Proteomes" id="UP000270021">
    <property type="component" value="Chromosome"/>
</dbReference>
<proteinExistence type="predicted"/>
<name>A0A3Q8WT76_9ACTO</name>
<dbReference type="EMBL" id="CP034438">
    <property type="protein sequence ID" value="AZN29762.1"/>
    <property type="molecule type" value="Genomic_DNA"/>
</dbReference>
<dbReference type="KEGG" id="fsl:EJO69_05155"/>
<dbReference type="PROSITE" id="PS50902">
    <property type="entry name" value="FLAVODOXIN_LIKE"/>
    <property type="match status" value="1"/>
</dbReference>
<dbReference type="InterPro" id="IPR008254">
    <property type="entry name" value="Flavodoxin/NO_synth"/>
</dbReference>
<dbReference type="GO" id="GO:0010181">
    <property type="term" value="F:FMN binding"/>
    <property type="evidence" value="ECO:0007669"/>
    <property type="project" value="InterPro"/>
</dbReference>
<gene>
    <name evidence="2" type="ORF">EJO69_05155</name>
</gene>
<accession>A0A3Q8WT76</accession>
<evidence type="ECO:0000313" key="3">
    <source>
        <dbReference type="Proteomes" id="UP000270021"/>
    </source>
</evidence>